<sequence>MAQVGQNVVWNEPGLGPRWLPPLAPFGFIGLGQKGPKWPTDCGTWPTVRGLRTAAHGPRAVGAVGGLNGPKGPFRAKPQ</sequence>
<dbReference type="Proteomes" id="UP000765509">
    <property type="component" value="Unassembled WGS sequence"/>
</dbReference>
<comment type="caution">
    <text evidence="1">The sequence shown here is derived from an EMBL/GenBank/DDBJ whole genome shotgun (WGS) entry which is preliminary data.</text>
</comment>
<evidence type="ECO:0000313" key="1">
    <source>
        <dbReference type="EMBL" id="MBW0541862.1"/>
    </source>
</evidence>
<gene>
    <name evidence="1" type="ORF">O181_081577</name>
</gene>
<protein>
    <submittedName>
        <fullName evidence="1">Uncharacterized protein</fullName>
    </submittedName>
</protein>
<reference evidence="1" key="1">
    <citation type="submission" date="2021-03" db="EMBL/GenBank/DDBJ databases">
        <title>Draft genome sequence of rust myrtle Austropuccinia psidii MF-1, a brazilian biotype.</title>
        <authorList>
            <person name="Quecine M.C."/>
            <person name="Pachon D.M.R."/>
            <person name="Bonatelli M.L."/>
            <person name="Correr F.H."/>
            <person name="Franceschini L.M."/>
            <person name="Leite T.F."/>
            <person name="Margarido G.R.A."/>
            <person name="Almeida C.A."/>
            <person name="Ferrarezi J.A."/>
            <person name="Labate C.A."/>
        </authorList>
    </citation>
    <scope>NUCLEOTIDE SEQUENCE</scope>
    <source>
        <strain evidence="1">MF-1</strain>
    </source>
</reference>
<proteinExistence type="predicted"/>
<dbReference type="AlphaFoldDB" id="A0A9Q3FR01"/>
<accession>A0A9Q3FR01</accession>
<organism evidence="1 2">
    <name type="scientific">Austropuccinia psidii MF-1</name>
    <dbReference type="NCBI Taxonomy" id="1389203"/>
    <lineage>
        <taxon>Eukaryota</taxon>
        <taxon>Fungi</taxon>
        <taxon>Dikarya</taxon>
        <taxon>Basidiomycota</taxon>
        <taxon>Pucciniomycotina</taxon>
        <taxon>Pucciniomycetes</taxon>
        <taxon>Pucciniales</taxon>
        <taxon>Sphaerophragmiaceae</taxon>
        <taxon>Austropuccinia</taxon>
    </lineage>
</organism>
<name>A0A9Q3FR01_9BASI</name>
<dbReference type="EMBL" id="AVOT02046548">
    <property type="protein sequence ID" value="MBW0541862.1"/>
    <property type="molecule type" value="Genomic_DNA"/>
</dbReference>
<evidence type="ECO:0000313" key="2">
    <source>
        <dbReference type="Proteomes" id="UP000765509"/>
    </source>
</evidence>
<keyword evidence="2" id="KW-1185">Reference proteome</keyword>